<name>A0ABS2RJL9_9ACTN</name>
<dbReference type="InterPro" id="IPR028082">
    <property type="entry name" value="Peripla_BP_I"/>
</dbReference>
<evidence type="ECO:0000313" key="6">
    <source>
        <dbReference type="Proteomes" id="UP000704762"/>
    </source>
</evidence>
<dbReference type="PRINTS" id="PR00036">
    <property type="entry name" value="HTHLACI"/>
</dbReference>
<dbReference type="InterPro" id="IPR046335">
    <property type="entry name" value="LacI/GalR-like_sensor"/>
</dbReference>
<dbReference type="EMBL" id="JAFBCF010000001">
    <property type="protein sequence ID" value="MBM7798762.1"/>
    <property type="molecule type" value="Genomic_DNA"/>
</dbReference>
<protein>
    <submittedName>
        <fullName evidence="5">LacI family transcriptional regulator</fullName>
    </submittedName>
</protein>
<dbReference type="Pfam" id="PF13377">
    <property type="entry name" value="Peripla_BP_3"/>
    <property type="match status" value="1"/>
</dbReference>
<keyword evidence="3" id="KW-0804">Transcription</keyword>
<organism evidence="5 6">
    <name type="scientific">Microlunatus panaciterrae</name>
    <dbReference type="NCBI Taxonomy" id="400768"/>
    <lineage>
        <taxon>Bacteria</taxon>
        <taxon>Bacillati</taxon>
        <taxon>Actinomycetota</taxon>
        <taxon>Actinomycetes</taxon>
        <taxon>Propionibacteriales</taxon>
        <taxon>Propionibacteriaceae</taxon>
        <taxon>Microlunatus</taxon>
    </lineage>
</organism>
<dbReference type="PANTHER" id="PTHR30146">
    <property type="entry name" value="LACI-RELATED TRANSCRIPTIONAL REPRESSOR"/>
    <property type="match status" value="1"/>
</dbReference>
<dbReference type="PANTHER" id="PTHR30146:SF153">
    <property type="entry name" value="LACTOSE OPERON REPRESSOR"/>
    <property type="match status" value="1"/>
</dbReference>
<reference evidence="5 6" key="1">
    <citation type="submission" date="2021-01" db="EMBL/GenBank/DDBJ databases">
        <title>Sequencing the genomes of 1000 actinobacteria strains.</title>
        <authorList>
            <person name="Klenk H.-P."/>
        </authorList>
    </citation>
    <scope>NUCLEOTIDE SEQUENCE [LARGE SCALE GENOMIC DNA]</scope>
    <source>
        <strain evidence="5 6">DSM 18662</strain>
    </source>
</reference>
<dbReference type="Gene3D" id="3.40.50.2300">
    <property type="match status" value="2"/>
</dbReference>
<evidence type="ECO:0000259" key="4">
    <source>
        <dbReference type="PROSITE" id="PS50932"/>
    </source>
</evidence>
<dbReference type="SUPFAM" id="SSF47413">
    <property type="entry name" value="lambda repressor-like DNA-binding domains"/>
    <property type="match status" value="1"/>
</dbReference>
<dbReference type="Gene3D" id="1.10.260.40">
    <property type="entry name" value="lambda repressor-like DNA-binding domains"/>
    <property type="match status" value="1"/>
</dbReference>
<evidence type="ECO:0000256" key="3">
    <source>
        <dbReference type="ARBA" id="ARBA00023163"/>
    </source>
</evidence>
<keyword evidence="1" id="KW-0805">Transcription regulation</keyword>
<proteinExistence type="predicted"/>
<evidence type="ECO:0000256" key="1">
    <source>
        <dbReference type="ARBA" id="ARBA00023015"/>
    </source>
</evidence>
<evidence type="ECO:0000313" key="5">
    <source>
        <dbReference type="EMBL" id="MBM7798762.1"/>
    </source>
</evidence>
<dbReference type="PROSITE" id="PS00356">
    <property type="entry name" value="HTH_LACI_1"/>
    <property type="match status" value="1"/>
</dbReference>
<dbReference type="InterPro" id="IPR000843">
    <property type="entry name" value="HTH_LacI"/>
</dbReference>
<dbReference type="Pfam" id="PF00356">
    <property type="entry name" value="LacI"/>
    <property type="match status" value="1"/>
</dbReference>
<dbReference type="SMART" id="SM00354">
    <property type="entry name" value="HTH_LACI"/>
    <property type="match status" value="1"/>
</dbReference>
<evidence type="ECO:0000256" key="2">
    <source>
        <dbReference type="ARBA" id="ARBA00023125"/>
    </source>
</evidence>
<gene>
    <name evidence="5" type="ORF">JOE57_001683</name>
</gene>
<comment type="caution">
    <text evidence="5">The sequence shown here is derived from an EMBL/GenBank/DDBJ whole genome shotgun (WGS) entry which is preliminary data.</text>
</comment>
<dbReference type="CDD" id="cd06267">
    <property type="entry name" value="PBP1_LacI_sugar_binding-like"/>
    <property type="match status" value="1"/>
</dbReference>
<dbReference type="SUPFAM" id="SSF53822">
    <property type="entry name" value="Periplasmic binding protein-like I"/>
    <property type="match status" value="1"/>
</dbReference>
<keyword evidence="6" id="KW-1185">Reference proteome</keyword>
<dbReference type="Proteomes" id="UP000704762">
    <property type="component" value="Unassembled WGS sequence"/>
</dbReference>
<accession>A0ABS2RJL9</accession>
<dbReference type="RefSeq" id="WP_204917269.1">
    <property type="nucleotide sequence ID" value="NZ_BAAAQP010000002.1"/>
</dbReference>
<sequence length="353" mass="37383">MPRLGGPTPVTLHDVAREAGVSLATASRAINGSDRKVKEEYRSRVLAAAAKLHYKPNRAAQAVARGSTLTVGLLVGDISDPYFSTIAAGVVNGAEQAGLIVTMAATERDTTRELDLVRAMTGQRPKVLIIAGSRFTDDPHREELVAELTDFEATGGRVVMISQAEMPFDTVLLDNRDGARRLAEELVALGYRRFAILTSQPTLLTSRDRLDGFLAGLAAHGLTVAPERIVETEFTRDGGYTAASRLAAEGLDDVELIFAVNDVMAVGALSALRESGLVPGTGIAVAGYDDIPTVRDVTPALSTVHIPLYDVGLRAIELATSPRDSAEPVHSTVQSTVVLRGSTPVRTLAPQPG</sequence>
<dbReference type="InterPro" id="IPR010982">
    <property type="entry name" value="Lambda_DNA-bd_dom_sf"/>
</dbReference>
<keyword evidence="2" id="KW-0238">DNA-binding</keyword>
<dbReference type="CDD" id="cd01392">
    <property type="entry name" value="HTH_LacI"/>
    <property type="match status" value="1"/>
</dbReference>
<feature type="domain" description="HTH lacI-type" evidence="4">
    <location>
        <begin position="10"/>
        <end position="65"/>
    </location>
</feature>
<dbReference type="PROSITE" id="PS50932">
    <property type="entry name" value="HTH_LACI_2"/>
    <property type="match status" value="1"/>
</dbReference>